<keyword evidence="3 9" id="KW-0732">Signal</keyword>
<evidence type="ECO:0000256" key="1">
    <source>
        <dbReference type="ARBA" id="ARBA00022670"/>
    </source>
</evidence>
<dbReference type="GO" id="GO:0030288">
    <property type="term" value="C:outer membrane-bounded periplasmic space"/>
    <property type="evidence" value="ECO:0007669"/>
    <property type="project" value="InterPro"/>
</dbReference>
<evidence type="ECO:0000313" key="11">
    <source>
        <dbReference type="Proteomes" id="UP000190092"/>
    </source>
</evidence>
<dbReference type="Gene3D" id="3.30.1380.10">
    <property type="match status" value="1"/>
</dbReference>
<evidence type="ECO:0000256" key="2">
    <source>
        <dbReference type="ARBA" id="ARBA00022723"/>
    </source>
</evidence>
<keyword evidence="11" id="KW-1185">Reference proteome</keyword>
<dbReference type="GO" id="GO:0004252">
    <property type="term" value="F:serine-type endopeptidase activity"/>
    <property type="evidence" value="ECO:0007669"/>
    <property type="project" value="InterPro"/>
</dbReference>
<keyword evidence="8" id="KW-1015">Disulfide bond</keyword>
<evidence type="ECO:0000256" key="6">
    <source>
        <dbReference type="ARBA" id="ARBA00022833"/>
    </source>
</evidence>
<name>A0A1T4LFT0_9HYPH</name>
<keyword evidence="2" id="KW-0479">Metal-binding</keyword>
<dbReference type="STRING" id="225324.SAMN02745126_01528"/>
<keyword evidence="6" id="KW-0862">Zinc</keyword>
<feature type="disulfide bond" evidence="8">
    <location>
        <begin position="212"/>
        <end position="219"/>
    </location>
</feature>
<dbReference type="GO" id="GO:0006508">
    <property type="term" value="P:proteolysis"/>
    <property type="evidence" value="ECO:0007669"/>
    <property type="project" value="UniProtKB-KW"/>
</dbReference>
<dbReference type="InterPro" id="IPR005073">
    <property type="entry name" value="Peptidase_M74"/>
</dbReference>
<keyword evidence="5" id="KW-0378">Hydrolase</keyword>
<evidence type="ECO:0000256" key="9">
    <source>
        <dbReference type="SAM" id="SignalP"/>
    </source>
</evidence>
<sequence>MKRAVVSLIAALLCSAFDWSDVKTPTSGPTQSIGFYSAGCIQGARALPFDGPGYEAIRISRNRYWGQPVTLDFIQTLGKKMQAAGQAPLLIGDIGQPRGGPSPTGHASHQDGLDADIWFERQVGPAVPPAARENPRLRSLVRDDLSIDDDVFGPQHVQLLKATAETPNLDRMFVNRWIKARLCHTVTGDRSWLRKLVPWYGHDDHFHIRLYCPPGNPQCQPQADYAQDDGCGAALDWWLKQPPVVFPVEDVPPKKPYRPKLPSACDAVLRAP</sequence>
<dbReference type="AlphaFoldDB" id="A0A1T4LFT0"/>
<protein>
    <submittedName>
        <fullName evidence="10">Penicillin-insensitive murein endopeptidase</fullName>
    </submittedName>
</protein>
<dbReference type="Pfam" id="PF03411">
    <property type="entry name" value="Peptidase_M74"/>
    <property type="match status" value="1"/>
</dbReference>
<evidence type="ECO:0000256" key="5">
    <source>
        <dbReference type="ARBA" id="ARBA00022801"/>
    </source>
</evidence>
<gene>
    <name evidence="10" type="ORF">SAMN02745126_01528</name>
</gene>
<dbReference type="InterPro" id="IPR009045">
    <property type="entry name" value="Zn_M74/Hedgehog-like"/>
</dbReference>
<accession>A0A1T4LFT0</accession>
<dbReference type="GO" id="GO:0046872">
    <property type="term" value="F:metal ion binding"/>
    <property type="evidence" value="ECO:0007669"/>
    <property type="project" value="UniProtKB-KW"/>
</dbReference>
<dbReference type="EMBL" id="FUWJ01000001">
    <property type="protein sequence ID" value="SJZ53500.1"/>
    <property type="molecule type" value="Genomic_DNA"/>
</dbReference>
<evidence type="ECO:0000256" key="3">
    <source>
        <dbReference type="ARBA" id="ARBA00022729"/>
    </source>
</evidence>
<dbReference type="Proteomes" id="UP000190092">
    <property type="component" value="Unassembled WGS sequence"/>
</dbReference>
<organism evidence="10 11">
    <name type="scientific">Enhydrobacter aerosaccus</name>
    <dbReference type="NCBI Taxonomy" id="225324"/>
    <lineage>
        <taxon>Bacteria</taxon>
        <taxon>Pseudomonadati</taxon>
        <taxon>Pseudomonadota</taxon>
        <taxon>Alphaproteobacteria</taxon>
        <taxon>Hyphomicrobiales</taxon>
        <taxon>Enhydrobacter</taxon>
    </lineage>
</organism>
<proteinExistence type="predicted"/>
<feature type="disulfide bond" evidence="8">
    <location>
        <begin position="183"/>
        <end position="231"/>
    </location>
</feature>
<keyword evidence="1" id="KW-0645">Protease</keyword>
<keyword evidence="7" id="KW-0482">Metalloprotease</keyword>
<evidence type="ECO:0000313" key="10">
    <source>
        <dbReference type="EMBL" id="SJZ53500.1"/>
    </source>
</evidence>
<feature type="signal peptide" evidence="9">
    <location>
        <begin position="1"/>
        <end position="20"/>
    </location>
</feature>
<evidence type="ECO:0000256" key="8">
    <source>
        <dbReference type="PIRSR" id="PIRSR018455-2"/>
    </source>
</evidence>
<feature type="chain" id="PRO_5010517379" evidence="9">
    <location>
        <begin position="21"/>
        <end position="272"/>
    </location>
</feature>
<dbReference type="SUPFAM" id="SSF55166">
    <property type="entry name" value="Hedgehog/DD-peptidase"/>
    <property type="match status" value="1"/>
</dbReference>
<dbReference type="GO" id="GO:0008237">
    <property type="term" value="F:metallopeptidase activity"/>
    <property type="evidence" value="ECO:0007669"/>
    <property type="project" value="UniProtKB-KW"/>
</dbReference>
<keyword evidence="4" id="KW-0574">Periplasm</keyword>
<reference evidence="11" key="1">
    <citation type="submission" date="2017-02" db="EMBL/GenBank/DDBJ databases">
        <authorList>
            <person name="Varghese N."/>
            <person name="Submissions S."/>
        </authorList>
    </citation>
    <scope>NUCLEOTIDE SEQUENCE [LARGE SCALE GENOMIC DNA]</scope>
    <source>
        <strain evidence="11">ATCC 27094</strain>
    </source>
</reference>
<dbReference type="PIRSF" id="PIRSF018455">
    <property type="entry name" value="MepA"/>
    <property type="match status" value="1"/>
</dbReference>
<evidence type="ECO:0000256" key="4">
    <source>
        <dbReference type="ARBA" id="ARBA00022764"/>
    </source>
</evidence>
<dbReference type="NCBIfam" id="NF006947">
    <property type="entry name" value="PRK09429.1"/>
    <property type="match status" value="1"/>
</dbReference>
<evidence type="ECO:0000256" key="7">
    <source>
        <dbReference type="ARBA" id="ARBA00023049"/>
    </source>
</evidence>
<feature type="disulfide bond" evidence="8">
    <location>
        <begin position="40"/>
        <end position="265"/>
    </location>
</feature>